<evidence type="ECO:0000256" key="9">
    <source>
        <dbReference type="SAM" id="Coils"/>
    </source>
</evidence>
<gene>
    <name evidence="10" type="ORF">AGLY_008054</name>
</gene>
<dbReference type="PANTHER" id="PTHR20931:SF0">
    <property type="entry name" value="TETRATRICOPEPTIDE REPEAT PROTEIN 30"/>
    <property type="match status" value="1"/>
</dbReference>
<keyword evidence="5 8" id="KW-0802">TPR repeat</keyword>
<dbReference type="SMART" id="SM00028">
    <property type="entry name" value="TPR"/>
    <property type="match status" value="3"/>
</dbReference>
<keyword evidence="11" id="KW-1185">Reference proteome</keyword>
<keyword evidence="6 8" id="KW-0969">Cilium</keyword>
<dbReference type="Proteomes" id="UP000475862">
    <property type="component" value="Unassembled WGS sequence"/>
</dbReference>
<dbReference type="OrthoDB" id="10249577at2759"/>
<dbReference type="GO" id="GO:0030992">
    <property type="term" value="C:intraciliary transport particle B"/>
    <property type="evidence" value="ECO:0007669"/>
    <property type="project" value="TreeGrafter"/>
</dbReference>
<dbReference type="SUPFAM" id="SSF48452">
    <property type="entry name" value="TPR-like"/>
    <property type="match status" value="1"/>
</dbReference>
<dbReference type="FunFam" id="1.25.40.10:FF:000186">
    <property type="entry name" value="Tetratricopeptide repeat domain 30A"/>
    <property type="match status" value="1"/>
</dbReference>
<evidence type="ECO:0000256" key="4">
    <source>
        <dbReference type="ARBA" id="ARBA00022794"/>
    </source>
</evidence>
<sequence length="602" mass="69346">MSKIADGNYTTVIYTLIKEKQYNDVIEIINNMSDNNRNTRPGLSLLAYCYYYTDDFQNASTIYEQLAALWPQEVDYKLQHAQSLYSAGRYEDALRAANGITASGYENKVRKLTAAIRYGMEDIAGARSLLETNSGLNDDPDTDINYGCLLYKACDIIDRGIREHPELGIGMTTEGIEVRSVGNTLTLHESALVEAFNLKAAIQFEKNDIDSAREAMTDMPPRWEEELDSVTLHNQALCSMDMSPTQGFHKLQFLMQQSTYPQETLQNLLILYCKHGYHDLASDVISTYSPVKDKYLSNYIREFVDAVIAQQTSPDEAYRKLDNMANKLADSLRKATRSVQESREARDDKRAKSALLDYENTLEKFIPVTMAQAKIYWDLENYAQAETIFYKSVEFCNENDTWRLHVAHVLFMQEKFKEAIAFYEPIVKKNYNNILSVSAIVLANLCVSHIMTAQNEEAEELMRKIEKEEERLYYQEPEKKVFHLCIVNLVIGTLYCSKGNYEFGISRVIKSLEPYNKKLGMDTWFYAKRCMLSLIENMTKHIIVMRDSFYNECLVFLNQCEFHGKEVATMPEEEESTGKKELNNVTCEARLLKSLILRQLEY</sequence>
<evidence type="ECO:0000256" key="1">
    <source>
        <dbReference type="ARBA" id="ARBA00004138"/>
    </source>
</evidence>
<evidence type="ECO:0000256" key="5">
    <source>
        <dbReference type="ARBA" id="ARBA00022803"/>
    </source>
</evidence>
<dbReference type="InterPro" id="IPR011990">
    <property type="entry name" value="TPR-like_helical_dom_sf"/>
</dbReference>
<keyword evidence="3" id="KW-0677">Repeat</keyword>
<evidence type="ECO:0000256" key="6">
    <source>
        <dbReference type="ARBA" id="ARBA00023069"/>
    </source>
</evidence>
<dbReference type="EMBL" id="VYZN01000027">
    <property type="protein sequence ID" value="KAE9534762.1"/>
    <property type="molecule type" value="Genomic_DNA"/>
</dbReference>
<dbReference type="Gene3D" id="1.25.40.10">
    <property type="entry name" value="Tetratricopeptide repeat domain"/>
    <property type="match status" value="2"/>
</dbReference>
<dbReference type="GO" id="GO:0005879">
    <property type="term" value="C:axonemal microtubule"/>
    <property type="evidence" value="ECO:0007669"/>
    <property type="project" value="UniProtKB-UniRule"/>
</dbReference>
<evidence type="ECO:0000256" key="7">
    <source>
        <dbReference type="ARBA" id="ARBA00023273"/>
    </source>
</evidence>
<dbReference type="GO" id="GO:0120170">
    <property type="term" value="F:intraciliary transport particle B binding"/>
    <property type="evidence" value="ECO:0007669"/>
    <property type="project" value="TreeGrafter"/>
</dbReference>
<dbReference type="PANTHER" id="PTHR20931">
    <property type="entry name" value="TETRATRICOPEPTIDE REPEAT PROTEIN 30"/>
    <property type="match status" value="1"/>
</dbReference>
<comment type="subcellular location">
    <subcellularLocation>
        <location evidence="1 8">Cell projection</location>
        <location evidence="1 8">Cilium</location>
    </subcellularLocation>
</comment>
<evidence type="ECO:0000256" key="8">
    <source>
        <dbReference type="RuleBase" id="RU367070"/>
    </source>
</evidence>
<dbReference type="InterPro" id="IPR039941">
    <property type="entry name" value="TT30"/>
</dbReference>
<keyword evidence="7 8" id="KW-0966">Cell projection</keyword>
<organism evidence="10 11">
    <name type="scientific">Aphis glycines</name>
    <name type="common">Soybean aphid</name>
    <dbReference type="NCBI Taxonomy" id="307491"/>
    <lineage>
        <taxon>Eukaryota</taxon>
        <taxon>Metazoa</taxon>
        <taxon>Ecdysozoa</taxon>
        <taxon>Arthropoda</taxon>
        <taxon>Hexapoda</taxon>
        <taxon>Insecta</taxon>
        <taxon>Pterygota</taxon>
        <taxon>Neoptera</taxon>
        <taxon>Paraneoptera</taxon>
        <taxon>Hemiptera</taxon>
        <taxon>Sternorrhyncha</taxon>
        <taxon>Aphidomorpha</taxon>
        <taxon>Aphidoidea</taxon>
        <taxon>Aphididae</taxon>
        <taxon>Aphidini</taxon>
        <taxon>Aphis</taxon>
        <taxon>Aphis</taxon>
    </lineage>
</organism>
<evidence type="ECO:0000313" key="11">
    <source>
        <dbReference type="Proteomes" id="UP000475862"/>
    </source>
</evidence>
<dbReference type="GO" id="GO:0042073">
    <property type="term" value="P:intraciliary transport"/>
    <property type="evidence" value="ECO:0007669"/>
    <property type="project" value="UniProtKB-UniRule"/>
</dbReference>
<evidence type="ECO:0000256" key="3">
    <source>
        <dbReference type="ARBA" id="ARBA00022737"/>
    </source>
</evidence>
<dbReference type="InterPro" id="IPR019734">
    <property type="entry name" value="TPR_rpt"/>
</dbReference>
<keyword evidence="9" id="KW-0175">Coiled coil</keyword>
<keyword evidence="4 8" id="KW-0970">Cilium biogenesis/degradation</keyword>
<accession>A0A6G0TKR7</accession>
<dbReference type="AlphaFoldDB" id="A0A6G0TKR7"/>
<name>A0A6G0TKR7_APHGL</name>
<evidence type="ECO:0000256" key="2">
    <source>
        <dbReference type="ARBA" id="ARBA00009522"/>
    </source>
</evidence>
<evidence type="ECO:0000313" key="10">
    <source>
        <dbReference type="EMBL" id="KAE9534762.1"/>
    </source>
</evidence>
<comment type="caution">
    <text evidence="10">The sequence shown here is derived from an EMBL/GenBank/DDBJ whole genome shotgun (WGS) entry which is preliminary data.</text>
</comment>
<feature type="coiled-coil region" evidence="9">
    <location>
        <begin position="448"/>
        <end position="475"/>
    </location>
</feature>
<proteinExistence type="inferred from homology"/>
<protein>
    <recommendedName>
        <fullName evidence="8">Tetratricopeptide repeat protein 30</fullName>
    </recommendedName>
</protein>
<comment type="function">
    <text evidence="8">Required for polyglutamylation of axonemal tubulin. Plays a role in anterograde intraflagellar transport (IFT), the process by which cilia precursors are transported from the base of the cilium to the site of their incorporation at the tip.</text>
</comment>
<reference evidence="10 11" key="1">
    <citation type="submission" date="2019-08" db="EMBL/GenBank/DDBJ databases">
        <title>The genome of the soybean aphid Biotype 1, its phylome, world population structure and adaptation to the North American continent.</title>
        <authorList>
            <person name="Giordano R."/>
            <person name="Donthu R.K."/>
            <person name="Hernandez A.G."/>
            <person name="Wright C.L."/>
            <person name="Zimin A.V."/>
        </authorList>
    </citation>
    <scope>NUCLEOTIDE SEQUENCE [LARGE SCALE GENOMIC DNA]</scope>
    <source>
        <tissue evidence="10">Whole aphids</tissue>
    </source>
</reference>
<comment type="similarity">
    <text evidence="2 8">Belongs to the TTC30/dfy-1/fleer family.</text>
</comment>